<evidence type="ECO:0000313" key="6">
    <source>
        <dbReference type="EMBL" id="KAK8897614.1"/>
    </source>
</evidence>
<keyword evidence="2" id="KW-0677">Repeat</keyword>
<dbReference type="Proteomes" id="UP001470230">
    <property type="component" value="Unassembled WGS sequence"/>
</dbReference>
<evidence type="ECO:0000259" key="5">
    <source>
        <dbReference type="PROSITE" id="PS50222"/>
    </source>
</evidence>
<sequence length="252" mass="28940">MNNPSNPQIYQPSKKRYGGNLKRYGTEPSITSPRGFAYKKVYQSPTGARRNFSPPKRNQIPPKRNQSPPRAGGNYRLAHYNPKPIPSQAPDLANRKALQAKKSSSLPKYKFTPAEIDKLRHGFNQIDLDGNGRLDKYEMNTFLQKNGLDITFTDLEYQLFSHDGETLDFEEFKNYISVTSQMETNPRVYYKCLFDYIDKDHSGGIDEDELMEFCQLVKSPITKTEAKKTIQELDDTHTGTINFEELCKYLGC</sequence>
<dbReference type="Pfam" id="PF13202">
    <property type="entry name" value="EF-hand_5"/>
    <property type="match status" value="1"/>
</dbReference>
<keyword evidence="7" id="KW-1185">Reference proteome</keyword>
<dbReference type="PANTHER" id="PTHR45942">
    <property type="entry name" value="PROTEIN PHOSPATASE 3 REGULATORY SUBUNIT B ALPHA ISOFORM TYPE 1"/>
    <property type="match status" value="1"/>
</dbReference>
<feature type="domain" description="EF-hand" evidence="5">
    <location>
        <begin position="185"/>
        <end position="220"/>
    </location>
</feature>
<feature type="region of interest" description="Disordered" evidence="4">
    <location>
        <begin position="1"/>
        <end position="88"/>
    </location>
</feature>
<dbReference type="Pfam" id="PF13499">
    <property type="entry name" value="EF-hand_7"/>
    <property type="match status" value="1"/>
</dbReference>
<dbReference type="SMART" id="SM00054">
    <property type="entry name" value="EFh"/>
    <property type="match status" value="3"/>
</dbReference>
<accession>A0ABR2L2M4</accession>
<reference evidence="6 7" key="1">
    <citation type="submission" date="2024-04" db="EMBL/GenBank/DDBJ databases">
        <title>Tritrichomonas musculus Genome.</title>
        <authorList>
            <person name="Alves-Ferreira E."/>
            <person name="Grigg M."/>
            <person name="Lorenzi H."/>
            <person name="Galac M."/>
        </authorList>
    </citation>
    <scope>NUCLEOTIDE SEQUENCE [LARGE SCALE GENOMIC DNA]</scope>
    <source>
        <strain evidence="6 7">EAF2021</strain>
    </source>
</reference>
<dbReference type="CDD" id="cd00051">
    <property type="entry name" value="EFh"/>
    <property type="match status" value="1"/>
</dbReference>
<evidence type="ECO:0000256" key="2">
    <source>
        <dbReference type="ARBA" id="ARBA00022737"/>
    </source>
</evidence>
<dbReference type="PROSITE" id="PS00018">
    <property type="entry name" value="EF_HAND_1"/>
    <property type="match status" value="1"/>
</dbReference>
<feature type="domain" description="EF-hand" evidence="5">
    <location>
        <begin position="221"/>
        <end position="252"/>
    </location>
</feature>
<keyword evidence="1" id="KW-0479">Metal-binding</keyword>
<dbReference type="EMBL" id="JAPFFF010000002">
    <property type="protein sequence ID" value="KAK8897614.1"/>
    <property type="molecule type" value="Genomic_DNA"/>
</dbReference>
<evidence type="ECO:0000313" key="7">
    <source>
        <dbReference type="Proteomes" id="UP001470230"/>
    </source>
</evidence>
<organism evidence="6 7">
    <name type="scientific">Tritrichomonas musculus</name>
    <dbReference type="NCBI Taxonomy" id="1915356"/>
    <lineage>
        <taxon>Eukaryota</taxon>
        <taxon>Metamonada</taxon>
        <taxon>Parabasalia</taxon>
        <taxon>Tritrichomonadida</taxon>
        <taxon>Tritrichomonadidae</taxon>
        <taxon>Tritrichomonas</taxon>
    </lineage>
</organism>
<evidence type="ECO:0000256" key="3">
    <source>
        <dbReference type="ARBA" id="ARBA00022837"/>
    </source>
</evidence>
<evidence type="ECO:0000256" key="4">
    <source>
        <dbReference type="SAM" id="MobiDB-lite"/>
    </source>
</evidence>
<comment type="caution">
    <text evidence="6">The sequence shown here is derived from an EMBL/GenBank/DDBJ whole genome shotgun (WGS) entry which is preliminary data.</text>
</comment>
<feature type="compositionally biased region" description="Polar residues" evidence="4">
    <location>
        <begin position="1"/>
        <end position="11"/>
    </location>
</feature>
<dbReference type="SUPFAM" id="SSF47473">
    <property type="entry name" value="EF-hand"/>
    <property type="match status" value="1"/>
</dbReference>
<dbReference type="InterPro" id="IPR018247">
    <property type="entry name" value="EF_Hand_1_Ca_BS"/>
</dbReference>
<dbReference type="InterPro" id="IPR002048">
    <property type="entry name" value="EF_hand_dom"/>
</dbReference>
<feature type="domain" description="EF-hand" evidence="5">
    <location>
        <begin position="114"/>
        <end position="149"/>
    </location>
</feature>
<gene>
    <name evidence="6" type="ORF">M9Y10_015575</name>
</gene>
<protein>
    <submittedName>
        <fullName evidence="6">Rhomboid- protein 3</fullName>
    </submittedName>
</protein>
<name>A0ABR2L2M4_9EUKA</name>
<evidence type="ECO:0000256" key="1">
    <source>
        <dbReference type="ARBA" id="ARBA00022723"/>
    </source>
</evidence>
<dbReference type="InterPro" id="IPR011992">
    <property type="entry name" value="EF-hand-dom_pair"/>
</dbReference>
<proteinExistence type="predicted"/>
<dbReference type="PROSITE" id="PS50222">
    <property type="entry name" value="EF_HAND_2"/>
    <property type="match status" value="3"/>
</dbReference>
<dbReference type="Gene3D" id="1.10.238.10">
    <property type="entry name" value="EF-hand"/>
    <property type="match status" value="2"/>
</dbReference>
<keyword evidence="3" id="KW-0106">Calcium</keyword>